<dbReference type="InterPro" id="IPR005490">
    <property type="entry name" value="LD_TPept_cat_dom"/>
</dbReference>
<comment type="caution">
    <text evidence="15">The sequence shown here is derived from an EMBL/GenBank/DDBJ whole genome shotgun (WGS) entry which is preliminary data.</text>
</comment>
<evidence type="ECO:0000256" key="10">
    <source>
        <dbReference type="ARBA" id="ARBA00023315"/>
    </source>
</evidence>
<dbReference type="GO" id="GO:0071972">
    <property type="term" value="F:peptidoglycan L,D-transpeptidase activity"/>
    <property type="evidence" value="ECO:0007669"/>
    <property type="project" value="TreeGrafter"/>
</dbReference>
<feature type="domain" description="Bacterial Ig" evidence="14">
    <location>
        <begin position="14"/>
        <end position="47"/>
    </location>
</feature>
<dbReference type="OrthoDB" id="4201775at2"/>
<evidence type="ECO:0000256" key="11">
    <source>
        <dbReference type="ARBA" id="ARBA00023316"/>
    </source>
</evidence>
<keyword evidence="6" id="KW-0573">Peptidoglycan synthesis</keyword>
<evidence type="ECO:0000256" key="2">
    <source>
        <dbReference type="ARBA" id="ARBA00022475"/>
    </source>
</evidence>
<evidence type="ECO:0000256" key="1">
    <source>
        <dbReference type="ARBA" id="ARBA00004752"/>
    </source>
</evidence>
<dbReference type="UniPathway" id="UPA00219"/>
<dbReference type="Gene3D" id="2.60.40.3710">
    <property type="match status" value="1"/>
</dbReference>
<evidence type="ECO:0000256" key="4">
    <source>
        <dbReference type="ARBA" id="ARBA00022729"/>
    </source>
</evidence>
<dbReference type="AlphaFoldDB" id="A0A6N7KTE5"/>
<proteinExistence type="predicted"/>
<dbReference type="SUPFAM" id="SSF141523">
    <property type="entry name" value="L,D-transpeptidase catalytic domain-like"/>
    <property type="match status" value="1"/>
</dbReference>
<dbReference type="GO" id="GO:0016746">
    <property type="term" value="F:acyltransferase activity"/>
    <property type="evidence" value="ECO:0007669"/>
    <property type="project" value="UniProtKB-KW"/>
</dbReference>
<dbReference type="GO" id="GO:0005576">
    <property type="term" value="C:extracellular region"/>
    <property type="evidence" value="ECO:0007669"/>
    <property type="project" value="TreeGrafter"/>
</dbReference>
<comment type="pathway">
    <text evidence="1">Cell wall biogenesis; peptidoglycan biosynthesis.</text>
</comment>
<dbReference type="GO" id="GO:0018104">
    <property type="term" value="P:peptidoglycan-protein cross-linking"/>
    <property type="evidence" value="ECO:0007669"/>
    <property type="project" value="TreeGrafter"/>
</dbReference>
<keyword evidence="4" id="KW-0732">Signal</keyword>
<dbReference type="Pfam" id="PF17964">
    <property type="entry name" value="Big_10"/>
    <property type="match status" value="1"/>
</dbReference>
<evidence type="ECO:0000256" key="7">
    <source>
        <dbReference type="ARBA" id="ARBA00023136"/>
    </source>
</evidence>
<dbReference type="InterPro" id="IPR050979">
    <property type="entry name" value="LD-transpeptidase"/>
</dbReference>
<evidence type="ECO:0000256" key="8">
    <source>
        <dbReference type="ARBA" id="ARBA00023139"/>
    </source>
</evidence>
<dbReference type="CDD" id="cd16913">
    <property type="entry name" value="YkuD_like"/>
    <property type="match status" value="1"/>
</dbReference>
<protein>
    <submittedName>
        <fullName evidence="15">L,D-transpeptidase</fullName>
    </submittedName>
</protein>
<evidence type="ECO:0000313" key="15">
    <source>
        <dbReference type="EMBL" id="MQS13284.1"/>
    </source>
</evidence>
<sequence length="220" mass="24301">MPQARPPSRDHLQTSHWFGDQQLDFRPAEYWKPGTRVTIHYRLKSVEVSPGVYGDVDKDEPFAIGRSQVSTADSGTHQMTVVRDGQSHTVPATLGDEKNPSWNGVMVIMSKENVVDMDSQTVGLGNAYRIPDVRHAMRLTTKGTYVHGNYWARANPFGRDNTSHGCVALQDEKGGSDTSPAGTFFKDSLISDVVKIVNSKGQTVAPDNGLGGWNLDWTKW</sequence>
<keyword evidence="8" id="KW-0564">Palmitate</keyword>
<dbReference type="FunFam" id="2.40.440.10:FF:000005">
    <property type="entry name" value="L,D-transpeptidase 2"/>
    <property type="match status" value="1"/>
</dbReference>
<comment type="pathway">
    <text evidence="12">Glycan biosynthesis.</text>
</comment>
<keyword evidence="11" id="KW-0961">Cell wall biogenesis/degradation</keyword>
<accession>A0A6N7KTE5</accession>
<keyword evidence="7" id="KW-0472">Membrane</keyword>
<keyword evidence="9" id="KW-0449">Lipoprotein</keyword>
<evidence type="ECO:0000256" key="5">
    <source>
        <dbReference type="ARBA" id="ARBA00022960"/>
    </source>
</evidence>
<keyword evidence="16" id="KW-1185">Reference proteome</keyword>
<keyword evidence="3" id="KW-0808">Transferase</keyword>
<dbReference type="PANTHER" id="PTHR30582:SF2">
    <property type="entry name" value="L,D-TRANSPEPTIDASE YCIB-RELATED"/>
    <property type="match status" value="1"/>
</dbReference>
<dbReference type="InterPro" id="IPR041280">
    <property type="entry name" value="Big_10"/>
</dbReference>
<evidence type="ECO:0000313" key="16">
    <source>
        <dbReference type="Proteomes" id="UP000450000"/>
    </source>
</evidence>
<keyword evidence="2" id="KW-1003">Cell membrane</keyword>
<dbReference type="Proteomes" id="UP000450000">
    <property type="component" value="Unassembled WGS sequence"/>
</dbReference>
<evidence type="ECO:0000256" key="12">
    <source>
        <dbReference type="ARBA" id="ARBA00060592"/>
    </source>
</evidence>
<dbReference type="Gene3D" id="2.40.440.10">
    <property type="entry name" value="L,D-transpeptidase catalytic domain-like"/>
    <property type="match status" value="1"/>
</dbReference>
<reference evidence="15 16" key="1">
    <citation type="submission" date="2019-09" db="EMBL/GenBank/DDBJ databases">
        <title>Genome Sequences of Streptomyces kaniharaensis ATCC 21070.</title>
        <authorList>
            <person name="Zhu W."/>
            <person name="De Crecy-Lagard V."/>
            <person name="Richards N.G."/>
        </authorList>
    </citation>
    <scope>NUCLEOTIDE SEQUENCE [LARGE SCALE GENOMIC DNA]</scope>
    <source>
        <strain evidence="15 16">SF-557</strain>
    </source>
</reference>
<dbReference type="EMBL" id="WBOF01000001">
    <property type="protein sequence ID" value="MQS13284.1"/>
    <property type="molecule type" value="Genomic_DNA"/>
</dbReference>
<feature type="domain" description="L,D-TPase catalytic" evidence="13">
    <location>
        <begin position="71"/>
        <end position="172"/>
    </location>
</feature>
<dbReference type="Pfam" id="PF03734">
    <property type="entry name" value="YkuD"/>
    <property type="match status" value="1"/>
</dbReference>
<dbReference type="GO" id="GO:0008360">
    <property type="term" value="P:regulation of cell shape"/>
    <property type="evidence" value="ECO:0007669"/>
    <property type="project" value="UniProtKB-KW"/>
</dbReference>
<gene>
    <name evidence="15" type="ORF">F7Q99_13575</name>
</gene>
<evidence type="ECO:0000256" key="9">
    <source>
        <dbReference type="ARBA" id="ARBA00023288"/>
    </source>
</evidence>
<name>A0A6N7KTE5_9ACTN</name>
<dbReference type="InterPro" id="IPR038063">
    <property type="entry name" value="Transpep_catalytic_dom"/>
</dbReference>
<dbReference type="RefSeq" id="WP_153461497.1">
    <property type="nucleotide sequence ID" value="NZ_WBOF01000001.1"/>
</dbReference>
<keyword evidence="10" id="KW-0012">Acyltransferase</keyword>
<keyword evidence="5" id="KW-0133">Cell shape</keyword>
<evidence type="ECO:0000259" key="14">
    <source>
        <dbReference type="Pfam" id="PF17964"/>
    </source>
</evidence>
<evidence type="ECO:0000256" key="6">
    <source>
        <dbReference type="ARBA" id="ARBA00022984"/>
    </source>
</evidence>
<dbReference type="GO" id="GO:0071555">
    <property type="term" value="P:cell wall organization"/>
    <property type="evidence" value="ECO:0007669"/>
    <property type="project" value="UniProtKB-KW"/>
</dbReference>
<dbReference type="PANTHER" id="PTHR30582">
    <property type="entry name" value="L,D-TRANSPEPTIDASE"/>
    <property type="match status" value="1"/>
</dbReference>
<organism evidence="15 16">
    <name type="scientific">Streptomyces kaniharaensis</name>
    <dbReference type="NCBI Taxonomy" id="212423"/>
    <lineage>
        <taxon>Bacteria</taxon>
        <taxon>Bacillati</taxon>
        <taxon>Actinomycetota</taxon>
        <taxon>Actinomycetes</taxon>
        <taxon>Kitasatosporales</taxon>
        <taxon>Streptomycetaceae</taxon>
        <taxon>Streptomyces</taxon>
    </lineage>
</organism>
<evidence type="ECO:0000256" key="3">
    <source>
        <dbReference type="ARBA" id="ARBA00022679"/>
    </source>
</evidence>
<evidence type="ECO:0000259" key="13">
    <source>
        <dbReference type="Pfam" id="PF03734"/>
    </source>
</evidence>